<evidence type="ECO:0000313" key="2">
    <source>
        <dbReference type="Proteomes" id="UP001152795"/>
    </source>
</evidence>
<keyword evidence="2" id="KW-1185">Reference proteome</keyword>
<organism evidence="1 2">
    <name type="scientific">Paramuricea clavata</name>
    <name type="common">Red gorgonian</name>
    <name type="synonym">Violescent sea-whip</name>
    <dbReference type="NCBI Taxonomy" id="317549"/>
    <lineage>
        <taxon>Eukaryota</taxon>
        <taxon>Metazoa</taxon>
        <taxon>Cnidaria</taxon>
        <taxon>Anthozoa</taxon>
        <taxon>Octocorallia</taxon>
        <taxon>Malacalcyonacea</taxon>
        <taxon>Plexauridae</taxon>
        <taxon>Paramuricea</taxon>
    </lineage>
</organism>
<dbReference type="Proteomes" id="UP001152795">
    <property type="component" value="Unassembled WGS sequence"/>
</dbReference>
<name>A0A6S7HRV7_PARCT</name>
<reference evidence="1" key="1">
    <citation type="submission" date="2020-04" db="EMBL/GenBank/DDBJ databases">
        <authorList>
            <person name="Alioto T."/>
            <person name="Alioto T."/>
            <person name="Gomez Garrido J."/>
        </authorList>
    </citation>
    <scope>NUCLEOTIDE SEQUENCE</scope>
    <source>
        <strain evidence="1">A484AB</strain>
    </source>
</reference>
<accession>A0A6S7HRV7</accession>
<sequence length="127" mass="14774">MWDTWKSLFVKVLDRHAPIREKRVKSKPNVPWLTSTIKKQIRERDRLKSLAIRRKSENMACCKELCDELSDKTDIFLNLSTTSLIVFFGQKKNKLTWRGTLNDLKTFVSTIIDEKAAESAVWRSTSG</sequence>
<dbReference type="EMBL" id="CACRXK020005927">
    <property type="protein sequence ID" value="CAB4007826.1"/>
    <property type="molecule type" value="Genomic_DNA"/>
</dbReference>
<comment type="caution">
    <text evidence="1">The sequence shown here is derived from an EMBL/GenBank/DDBJ whole genome shotgun (WGS) entry which is preliminary data.</text>
</comment>
<evidence type="ECO:0000313" key="1">
    <source>
        <dbReference type="EMBL" id="CAB4007826.1"/>
    </source>
</evidence>
<dbReference type="AlphaFoldDB" id="A0A6S7HRV7"/>
<gene>
    <name evidence="1" type="ORF">PACLA_8A014662</name>
</gene>
<feature type="non-terminal residue" evidence="1">
    <location>
        <position position="127"/>
    </location>
</feature>
<proteinExistence type="predicted"/>
<dbReference type="OrthoDB" id="6773285at2759"/>
<protein>
    <submittedName>
        <fullName evidence="1">Uncharacterized protein</fullName>
    </submittedName>
</protein>